<dbReference type="OMA" id="KARASPW"/>
<dbReference type="GO" id="GO:0005634">
    <property type="term" value="C:nucleus"/>
    <property type="evidence" value="ECO:0007669"/>
    <property type="project" value="TreeGrafter"/>
</dbReference>
<feature type="compositionally biased region" description="Basic and acidic residues" evidence="2">
    <location>
        <begin position="175"/>
        <end position="202"/>
    </location>
</feature>
<keyword evidence="4" id="KW-1185">Reference proteome</keyword>
<evidence type="ECO:0000313" key="3">
    <source>
        <dbReference type="EMBL" id="EJU04864.1"/>
    </source>
</evidence>
<keyword evidence="1" id="KW-0175">Coiled coil</keyword>
<dbReference type="Pfam" id="PF13300">
    <property type="entry name" value="DUF4078"/>
    <property type="match status" value="1"/>
</dbReference>
<dbReference type="InterPro" id="IPR025066">
    <property type="entry name" value="CCDC174-like"/>
</dbReference>
<feature type="compositionally biased region" description="Basic and acidic residues" evidence="2">
    <location>
        <begin position="238"/>
        <end position="249"/>
    </location>
</feature>
<evidence type="ECO:0000256" key="1">
    <source>
        <dbReference type="ARBA" id="ARBA00023054"/>
    </source>
</evidence>
<gene>
    <name evidence="3" type="ORF">DACRYDRAFT_98636</name>
</gene>
<feature type="compositionally biased region" description="Acidic residues" evidence="2">
    <location>
        <begin position="109"/>
        <end position="118"/>
    </location>
</feature>
<dbReference type="GeneID" id="63692599"/>
<dbReference type="RefSeq" id="XP_040631758.1">
    <property type="nucleotide sequence ID" value="XM_040777537.1"/>
</dbReference>
<accession>M5G7X9</accession>
<evidence type="ECO:0000313" key="4">
    <source>
        <dbReference type="Proteomes" id="UP000030653"/>
    </source>
</evidence>
<feature type="region of interest" description="Disordered" evidence="2">
    <location>
        <begin position="55"/>
        <end position="118"/>
    </location>
</feature>
<dbReference type="AlphaFoldDB" id="M5G7X9"/>
<dbReference type="STRING" id="1858805.M5G7X9"/>
<dbReference type="HOGENOM" id="CLU_921403_0_0_1"/>
<protein>
    <submittedName>
        <fullName evidence="3">Uncharacterized protein</fullName>
    </submittedName>
</protein>
<dbReference type="EMBL" id="JH795857">
    <property type="protein sequence ID" value="EJU04864.1"/>
    <property type="molecule type" value="Genomic_DNA"/>
</dbReference>
<dbReference type="Proteomes" id="UP000030653">
    <property type="component" value="Unassembled WGS sequence"/>
</dbReference>
<organism evidence="3 4">
    <name type="scientific">Dacryopinax primogenitus (strain DJM 731)</name>
    <name type="common">Brown rot fungus</name>
    <dbReference type="NCBI Taxonomy" id="1858805"/>
    <lineage>
        <taxon>Eukaryota</taxon>
        <taxon>Fungi</taxon>
        <taxon>Dikarya</taxon>
        <taxon>Basidiomycota</taxon>
        <taxon>Agaricomycotina</taxon>
        <taxon>Dacrymycetes</taxon>
        <taxon>Dacrymycetales</taxon>
        <taxon>Dacrymycetaceae</taxon>
        <taxon>Dacryopinax</taxon>
    </lineage>
</organism>
<evidence type="ECO:0000256" key="2">
    <source>
        <dbReference type="SAM" id="MobiDB-lite"/>
    </source>
</evidence>
<dbReference type="PANTHER" id="PTHR15885:SF1">
    <property type="entry name" value="COILED-COIL DOMAIN-CONTAINING PROTEIN 174"/>
    <property type="match status" value="1"/>
</dbReference>
<feature type="region of interest" description="Disordered" evidence="2">
    <location>
        <begin position="142"/>
        <end position="249"/>
    </location>
</feature>
<name>M5G7X9_DACPD</name>
<sequence>MVVLEAIARPTIDKAMAALERKAQIYDKLQKGQTGGLSEKEYDMLLVDFDRKAMEDRYESGSGSEDEDESLRVPKAPTEDDPIVEYEDEFGRVRTARKSEVPRHLAKQDEDEPPEEEFDPYLLRGAETLGHFPVFEPSAERVAQIAESSKETNPAQHYDSTYENRARAAGFYQFSKDEEVRKKEMEELKKTREETERRRKEEGVDDEEEDIGPQPAAVAEPAEVPKPEEKQGPVLSKAAEKRKRELEERRQLIEAKRRKVFGDEEMQRRNEAARFKAADDFLAELEQEILSKGKGKAKSPES</sequence>
<reference evidence="3 4" key="1">
    <citation type="journal article" date="2012" name="Science">
        <title>The Paleozoic origin of enzymatic lignin decomposition reconstructed from 31 fungal genomes.</title>
        <authorList>
            <person name="Floudas D."/>
            <person name="Binder M."/>
            <person name="Riley R."/>
            <person name="Barry K."/>
            <person name="Blanchette R.A."/>
            <person name="Henrissat B."/>
            <person name="Martinez A.T."/>
            <person name="Otillar R."/>
            <person name="Spatafora J.W."/>
            <person name="Yadav J.S."/>
            <person name="Aerts A."/>
            <person name="Benoit I."/>
            <person name="Boyd A."/>
            <person name="Carlson A."/>
            <person name="Copeland A."/>
            <person name="Coutinho P.M."/>
            <person name="de Vries R.P."/>
            <person name="Ferreira P."/>
            <person name="Findley K."/>
            <person name="Foster B."/>
            <person name="Gaskell J."/>
            <person name="Glotzer D."/>
            <person name="Gorecki P."/>
            <person name="Heitman J."/>
            <person name="Hesse C."/>
            <person name="Hori C."/>
            <person name="Igarashi K."/>
            <person name="Jurgens J.A."/>
            <person name="Kallen N."/>
            <person name="Kersten P."/>
            <person name="Kohler A."/>
            <person name="Kuees U."/>
            <person name="Kumar T.K.A."/>
            <person name="Kuo A."/>
            <person name="LaButti K."/>
            <person name="Larrondo L.F."/>
            <person name="Lindquist E."/>
            <person name="Ling A."/>
            <person name="Lombard V."/>
            <person name="Lucas S."/>
            <person name="Lundell T."/>
            <person name="Martin R."/>
            <person name="McLaughlin D.J."/>
            <person name="Morgenstern I."/>
            <person name="Morin E."/>
            <person name="Murat C."/>
            <person name="Nagy L.G."/>
            <person name="Nolan M."/>
            <person name="Ohm R.A."/>
            <person name="Patyshakuliyeva A."/>
            <person name="Rokas A."/>
            <person name="Ruiz-Duenas F.J."/>
            <person name="Sabat G."/>
            <person name="Salamov A."/>
            <person name="Samejima M."/>
            <person name="Schmutz J."/>
            <person name="Slot J.C."/>
            <person name="St John F."/>
            <person name="Stenlid J."/>
            <person name="Sun H."/>
            <person name="Sun S."/>
            <person name="Syed K."/>
            <person name="Tsang A."/>
            <person name="Wiebenga A."/>
            <person name="Young D."/>
            <person name="Pisabarro A."/>
            <person name="Eastwood D.C."/>
            <person name="Martin F."/>
            <person name="Cullen D."/>
            <person name="Grigoriev I.V."/>
            <person name="Hibbett D.S."/>
        </authorList>
    </citation>
    <scope>NUCLEOTIDE SEQUENCE [LARGE SCALE GENOMIC DNA]</scope>
    <source>
        <strain evidence="3 4">DJM-731 SS1</strain>
    </source>
</reference>
<feature type="compositionally biased region" description="Basic and acidic residues" evidence="2">
    <location>
        <begin position="89"/>
        <end position="108"/>
    </location>
</feature>
<proteinExistence type="predicted"/>
<dbReference type="OrthoDB" id="333551at2759"/>
<dbReference type="PANTHER" id="PTHR15885">
    <property type="entry name" value="COILED-COIL DOMAIN-CONTAINING PROTEIN 174"/>
    <property type="match status" value="1"/>
</dbReference>
<feature type="compositionally biased region" description="Acidic residues" evidence="2">
    <location>
        <begin position="79"/>
        <end position="88"/>
    </location>
</feature>